<keyword evidence="2" id="KW-1185">Reference proteome</keyword>
<accession>A0A158D7I1</accession>
<dbReference type="EMBL" id="FCOF02000053">
    <property type="protein sequence ID" value="SAK90559.1"/>
    <property type="molecule type" value="Genomic_DNA"/>
</dbReference>
<gene>
    <name evidence="1" type="ORF">AWB75_06332</name>
</gene>
<sequence>MIYTRSGADALANRNVVVSPGTGNEHWGTVFFGPRSSKSAGAGPQATMSELNPHESVVSHFHGVTMFQCFIAGSGTLGARKQVLEPLTVQFKDHHTAYGPIVAGPQGLSFVAMRMYTGNSEPVYLDKPGYRERLEPSKRRHLTSEPVRFSIEPVLAARKEAVWETLLEDSSDGMHAQVVRLGAGMSVPGPDPKAAAGYYIFVGNGTLLHNDEELPLWSMVVVEPSEEKFDIRAGDKGLEALVLQYPREER</sequence>
<proteinExistence type="predicted"/>
<dbReference type="Proteomes" id="UP000054870">
    <property type="component" value="Unassembled WGS sequence"/>
</dbReference>
<comment type="caution">
    <text evidence="1">The sequence shown here is derived from an EMBL/GenBank/DDBJ whole genome shotgun (WGS) entry which is preliminary data.</text>
</comment>
<protein>
    <submittedName>
        <fullName evidence="1">Uncharacterized protein</fullName>
    </submittedName>
</protein>
<dbReference type="RefSeq" id="WP_235012329.1">
    <property type="nucleotide sequence ID" value="NZ_FCOF02000053.1"/>
</dbReference>
<reference evidence="1" key="1">
    <citation type="submission" date="2016-01" db="EMBL/GenBank/DDBJ databases">
        <authorList>
            <person name="Peeters C."/>
        </authorList>
    </citation>
    <scope>NUCLEOTIDE SEQUENCE [LARGE SCALE GENOMIC DNA]</scope>
    <source>
        <strain evidence="1">LMG 29318</strain>
    </source>
</reference>
<evidence type="ECO:0000313" key="1">
    <source>
        <dbReference type="EMBL" id="SAK90559.1"/>
    </source>
</evidence>
<organism evidence="1 2">
    <name type="scientific">Caballeronia catudaia</name>
    <dbReference type="NCBI Taxonomy" id="1777136"/>
    <lineage>
        <taxon>Bacteria</taxon>
        <taxon>Pseudomonadati</taxon>
        <taxon>Pseudomonadota</taxon>
        <taxon>Betaproteobacteria</taxon>
        <taxon>Burkholderiales</taxon>
        <taxon>Burkholderiaceae</taxon>
        <taxon>Caballeronia</taxon>
    </lineage>
</organism>
<dbReference type="AlphaFoldDB" id="A0A158D7I1"/>
<name>A0A158D7I1_9BURK</name>
<evidence type="ECO:0000313" key="2">
    <source>
        <dbReference type="Proteomes" id="UP000054870"/>
    </source>
</evidence>